<dbReference type="SUPFAM" id="SSF50978">
    <property type="entry name" value="WD40 repeat-like"/>
    <property type="match status" value="1"/>
</dbReference>
<gene>
    <name evidence="4" type="ORF">SEV965_LOCUS34626</name>
</gene>
<feature type="repeat" description="WD" evidence="3">
    <location>
        <begin position="1"/>
        <end position="27"/>
    </location>
</feature>
<dbReference type="PROSITE" id="PS00678">
    <property type="entry name" value="WD_REPEATS_1"/>
    <property type="match status" value="1"/>
</dbReference>
<comment type="caution">
    <text evidence="4">The sequence shown here is derived from an EMBL/GenBank/DDBJ whole genome shotgun (WGS) entry which is preliminary data.</text>
</comment>
<dbReference type="InterPro" id="IPR001680">
    <property type="entry name" value="WD40_rpt"/>
</dbReference>
<sequence length="82" mass="9544">METLCFHPNSNYIATSSLDRILKIWNLLECKEGQQMIPIRQMSGHKLNIYILKFSKDVTCLLGHSDAIFFYGKIIDLFISYN</sequence>
<dbReference type="InterPro" id="IPR036322">
    <property type="entry name" value="WD40_repeat_dom_sf"/>
</dbReference>
<protein>
    <submittedName>
        <fullName evidence="4">Uncharacterized protein</fullName>
    </submittedName>
</protein>
<evidence type="ECO:0000256" key="2">
    <source>
        <dbReference type="ARBA" id="ARBA00022737"/>
    </source>
</evidence>
<dbReference type="InterPro" id="IPR019775">
    <property type="entry name" value="WD40_repeat_CS"/>
</dbReference>
<dbReference type="InterPro" id="IPR015943">
    <property type="entry name" value="WD40/YVTN_repeat-like_dom_sf"/>
</dbReference>
<dbReference type="Pfam" id="PF00400">
    <property type="entry name" value="WD40"/>
    <property type="match status" value="1"/>
</dbReference>
<dbReference type="AlphaFoldDB" id="A0A815QZT7"/>
<keyword evidence="2" id="KW-0677">Repeat</keyword>
<evidence type="ECO:0000256" key="1">
    <source>
        <dbReference type="ARBA" id="ARBA00022574"/>
    </source>
</evidence>
<dbReference type="Proteomes" id="UP000663889">
    <property type="component" value="Unassembled WGS sequence"/>
</dbReference>
<dbReference type="Gene3D" id="2.130.10.10">
    <property type="entry name" value="YVTN repeat-like/Quinoprotein amine dehydrogenase"/>
    <property type="match status" value="1"/>
</dbReference>
<keyword evidence="1 3" id="KW-0853">WD repeat</keyword>
<proteinExistence type="predicted"/>
<name>A0A815QZT7_9BILA</name>
<reference evidence="4" key="1">
    <citation type="submission" date="2021-02" db="EMBL/GenBank/DDBJ databases">
        <authorList>
            <person name="Nowell W R."/>
        </authorList>
    </citation>
    <scope>NUCLEOTIDE SEQUENCE</scope>
</reference>
<accession>A0A815QZT7</accession>
<evidence type="ECO:0000313" key="4">
    <source>
        <dbReference type="EMBL" id="CAF1470529.1"/>
    </source>
</evidence>
<organism evidence="4 5">
    <name type="scientific">Rotaria sordida</name>
    <dbReference type="NCBI Taxonomy" id="392033"/>
    <lineage>
        <taxon>Eukaryota</taxon>
        <taxon>Metazoa</taxon>
        <taxon>Spiralia</taxon>
        <taxon>Gnathifera</taxon>
        <taxon>Rotifera</taxon>
        <taxon>Eurotatoria</taxon>
        <taxon>Bdelloidea</taxon>
        <taxon>Philodinida</taxon>
        <taxon>Philodinidae</taxon>
        <taxon>Rotaria</taxon>
    </lineage>
</organism>
<dbReference type="PROSITE" id="PS50082">
    <property type="entry name" value="WD_REPEATS_2"/>
    <property type="match status" value="1"/>
</dbReference>
<evidence type="ECO:0000256" key="3">
    <source>
        <dbReference type="PROSITE-ProRule" id="PRU00221"/>
    </source>
</evidence>
<dbReference type="PROSITE" id="PS50294">
    <property type="entry name" value="WD_REPEATS_REGION"/>
    <property type="match status" value="1"/>
</dbReference>
<dbReference type="EMBL" id="CAJNOU010005211">
    <property type="protein sequence ID" value="CAF1470529.1"/>
    <property type="molecule type" value="Genomic_DNA"/>
</dbReference>
<evidence type="ECO:0000313" key="5">
    <source>
        <dbReference type="Proteomes" id="UP000663889"/>
    </source>
</evidence>